<accession>A0A8X6QVJ7</accession>
<organism evidence="1 2">
    <name type="scientific">Nephila pilipes</name>
    <name type="common">Giant wood spider</name>
    <name type="synonym">Nephila maculata</name>
    <dbReference type="NCBI Taxonomy" id="299642"/>
    <lineage>
        <taxon>Eukaryota</taxon>
        <taxon>Metazoa</taxon>
        <taxon>Ecdysozoa</taxon>
        <taxon>Arthropoda</taxon>
        <taxon>Chelicerata</taxon>
        <taxon>Arachnida</taxon>
        <taxon>Araneae</taxon>
        <taxon>Araneomorphae</taxon>
        <taxon>Entelegynae</taxon>
        <taxon>Araneoidea</taxon>
        <taxon>Nephilidae</taxon>
        <taxon>Nephila</taxon>
    </lineage>
</organism>
<keyword evidence="2" id="KW-1185">Reference proteome</keyword>
<comment type="caution">
    <text evidence="1">The sequence shown here is derived from an EMBL/GenBank/DDBJ whole genome shotgun (WGS) entry which is preliminary data.</text>
</comment>
<dbReference type="EMBL" id="BMAW01035870">
    <property type="protein sequence ID" value="GFU41639.1"/>
    <property type="molecule type" value="Genomic_DNA"/>
</dbReference>
<reference evidence="1" key="1">
    <citation type="submission" date="2020-08" db="EMBL/GenBank/DDBJ databases">
        <title>Multicomponent nature underlies the extraordinary mechanical properties of spider dragline silk.</title>
        <authorList>
            <person name="Kono N."/>
            <person name="Nakamura H."/>
            <person name="Mori M."/>
            <person name="Yoshida Y."/>
            <person name="Ohtoshi R."/>
            <person name="Malay A.D."/>
            <person name="Moran D.A.P."/>
            <person name="Tomita M."/>
            <person name="Numata K."/>
            <person name="Arakawa K."/>
        </authorList>
    </citation>
    <scope>NUCLEOTIDE SEQUENCE</scope>
</reference>
<protein>
    <submittedName>
        <fullName evidence="1">Uncharacterized protein</fullName>
    </submittedName>
</protein>
<name>A0A8X6QVJ7_NEPPI</name>
<evidence type="ECO:0000313" key="1">
    <source>
        <dbReference type="EMBL" id="GFU41639.1"/>
    </source>
</evidence>
<dbReference type="Proteomes" id="UP000887013">
    <property type="component" value="Unassembled WGS sequence"/>
</dbReference>
<gene>
    <name evidence="1" type="ORF">NPIL_39631</name>
</gene>
<proteinExistence type="predicted"/>
<dbReference type="AlphaFoldDB" id="A0A8X6QVJ7"/>
<evidence type="ECO:0000313" key="2">
    <source>
        <dbReference type="Proteomes" id="UP000887013"/>
    </source>
</evidence>
<sequence>MTSLRVPHHPDFHGAALSCRTSLVNVRKGGVKRKRCSEAAKACLKRQSTQRKVKYGNGQGKVCAYYGVLLLLFSHGAQARRLRSGKCSAK</sequence>